<evidence type="ECO:0000256" key="3">
    <source>
        <dbReference type="ARBA" id="ARBA00022989"/>
    </source>
</evidence>
<dbReference type="EMBL" id="SKBQ01000083">
    <property type="protein sequence ID" value="TPX07901.1"/>
    <property type="molecule type" value="Genomic_DNA"/>
</dbReference>
<sequence length="388" mass="44340">MQTFYSPTTLITWDVRAPAAMAMQSIITAFLVCTTPKGSVLRFGALPVLLLLAWVCVQTASAFSLQVMMYLGFAVCGYVNVFHCFNFLCLNPFDDADIRREMARWKSSPPNPTLFGRIYFATATIWSFRGVGTSYEIRSMPKFPGNVVPTKRSFLLQQVGWIVFQYLFMDLITSQPQPPEAAEAWAVGKEWLWLPLNPHPVTKQDLTSRLLGTLMSWYLIGKMMLDTWYRLFALIFVGLGISPCLRAPLQGVAKFITRGILRLPPSLLESYFTMLIIFILSGHFHILLDYCSGMTSWRLSGGVQCFALMVPGIMIEDCIQWLWSDFKAKSGIHGRQWLERTVGYIWTFLYLAAVTPVFNYPLQRIDRNPTYLIPWSFFKHFTQQQSTA</sequence>
<feature type="domain" description="Wax synthase" evidence="6">
    <location>
        <begin position="244"/>
        <end position="298"/>
    </location>
</feature>
<feature type="transmembrane region" description="Helical" evidence="5">
    <location>
        <begin position="40"/>
        <end position="61"/>
    </location>
</feature>
<accession>A0A507ASL6</accession>
<reference evidence="7 8" key="1">
    <citation type="submission" date="2019-06" db="EMBL/GenBank/DDBJ databases">
        <title>Draft genome sequence of the filamentous fungus Phialemoniopsis curvata isolated from diesel fuel.</title>
        <authorList>
            <person name="Varaljay V.A."/>
            <person name="Lyon W.J."/>
            <person name="Crouch A.L."/>
            <person name="Drake C.E."/>
            <person name="Hollomon J.M."/>
            <person name="Nadeau L.J."/>
            <person name="Nunn H.S."/>
            <person name="Stevenson B.S."/>
            <person name="Bojanowski C.L."/>
            <person name="Crookes-Goodson W.J."/>
        </authorList>
    </citation>
    <scope>NUCLEOTIDE SEQUENCE [LARGE SCALE GENOMIC DNA]</scope>
    <source>
        <strain evidence="7 8">D216</strain>
    </source>
</reference>
<keyword evidence="2 5" id="KW-0812">Transmembrane</keyword>
<evidence type="ECO:0000256" key="2">
    <source>
        <dbReference type="ARBA" id="ARBA00022692"/>
    </source>
</evidence>
<keyword evidence="8" id="KW-1185">Reference proteome</keyword>
<evidence type="ECO:0000259" key="6">
    <source>
        <dbReference type="Pfam" id="PF13813"/>
    </source>
</evidence>
<gene>
    <name evidence="7" type="ORF">E0L32_010356</name>
</gene>
<feature type="transmembrane region" description="Helical" evidence="5">
    <location>
        <begin position="228"/>
        <end position="249"/>
    </location>
</feature>
<dbReference type="OrthoDB" id="1077582at2759"/>
<dbReference type="GeneID" id="41977803"/>
<comment type="subcellular location">
    <subcellularLocation>
        <location evidence="1">Membrane</location>
        <topology evidence="1">Multi-pass membrane protein</topology>
    </subcellularLocation>
</comment>
<dbReference type="RefSeq" id="XP_030989612.1">
    <property type="nucleotide sequence ID" value="XM_031132965.1"/>
</dbReference>
<keyword evidence="3 5" id="KW-1133">Transmembrane helix</keyword>
<evidence type="ECO:0000313" key="7">
    <source>
        <dbReference type="EMBL" id="TPX07901.1"/>
    </source>
</evidence>
<evidence type="ECO:0000256" key="4">
    <source>
        <dbReference type="ARBA" id="ARBA00023136"/>
    </source>
</evidence>
<feature type="transmembrane region" description="Helical" evidence="5">
    <location>
        <begin position="303"/>
        <end position="323"/>
    </location>
</feature>
<feature type="transmembrane region" description="Helical" evidence="5">
    <location>
        <begin position="271"/>
        <end position="291"/>
    </location>
</feature>
<keyword evidence="4 5" id="KW-0472">Membrane</keyword>
<dbReference type="Proteomes" id="UP000319257">
    <property type="component" value="Unassembled WGS sequence"/>
</dbReference>
<dbReference type="InParanoid" id="A0A507ASL6"/>
<proteinExistence type="predicted"/>
<comment type="caution">
    <text evidence="7">The sequence shown here is derived from an EMBL/GenBank/DDBJ whole genome shotgun (WGS) entry which is preliminary data.</text>
</comment>
<feature type="transmembrane region" description="Helical" evidence="5">
    <location>
        <begin position="67"/>
        <end position="90"/>
    </location>
</feature>
<dbReference type="InterPro" id="IPR032805">
    <property type="entry name" value="Wax_synthase_dom"/>
</dbReference>
<evidence type="ECO:0000256" key="5">
    <source>
        <dbReference type="SAM" id="Phobius"/>
    </source>
</evidence>
<protein>
    <recommendedName>
        <fullName evidence="6">Wax synthase domain-containing protein</fullName>
    </recommendedName>
</protein>
<dbReference type="AlphaFoldDB" id="A0A507ASL6"/>
<dbReference type="Pfam" id="PF13813">
    <property type="entry name" value="MBOAT_2"/>
    <property type="match status" value="1"/>
</dbReference>
<organism evidence="7 8">
    <name type="scientific">Thyridium curvatum</name>
    <dbReference type="NCBI Taxonomy" id="1093900"/>
    <lineage>
        <taxon>Eukaryota</taxon>
        <taxon>Fungi</taxon>
        <taxon>Dikarya</taxon>
        <taxon>Ascomycota</taxon>
        <taxon>Pezizomycotina</taxon>
        <taxon>Sordariomycetes</taxon>
        <taxon>Sordariomycetidae</taxon>
        <taxon>Thyridiales</taxon>
        <taxon>Thyridiaceae</taxon>
        <taxon>Thyridium</taxon>
    </lineage>
</organism>
<feature type="transmembrane region" description="Helical" evidence="5">
    <location>
        <begin position="343"/>
        <end position="362"/>
    </location>
</feature>
<name>A0A507ASL6_9PEZI</name>
<evidence type="ECO:0000256" key="1">
    <source>
        <dbReference type="ARBA" id="ARBA00004141"/>
    </source>
</evidence>
<feature type="transmembrane region" description="Helical" evidence="5">
    <location>
        <begin position="15"/>
        <end position="33"/>
    </location>
</feature>
<evidence type="ECO:0000313" key="8">
    <source>
        <dbReference type="Proteomes" id="UP000319257"/>
    </source>
</evidence>
<dbReference type="GO" id="GO:0016020">
    <property type="term" value="C:membrane"/>
    <property type="evidence" value="ECO:0007669"/>
    <property type="project" value="UniProtKB-SubCell"/>
</dbReference>